<comment type="caution">
    <text evidence="5">The sequence shown here is derived from an EMBL/GenBank/DDBJ whole genome shotgun (WGS) entry which is preliminary data.</text>
</comment>
<dbReference type="Pfam" id="PF14312">
    <property type="entry name" value="FG-GAP_2"/>
    <property type="match status" value="7"/>
</dbReference>
<keyword evidence="6" id="KW-1185">Reference proteome</keyword>
<feature type="domain" description="Secretion system C-terminal sorting" evidence="4">
    <location>
        <begin position="524"/>
        <end position="586"/>
    </location>
</feature>
<organism evidence="5 6">
    <name type="scientific">Plebeiibacterium sediminum</name>
    <dbReference type="NCBI Taxonomy" id="2992112"/>
    <lineage>
        <taxon>Bacteria</taxon>
        <taxon>Pseudomonadati</taxon>
        <taxon>Bacteroidota</taxon>
        <taxon>Bacteroidia</taxon>
        <taxon>Marinilabiliales</taxon>
        <taxon>Marinilabiliaceae</taxon>
        <taxon>Plebeiibacterium</taxon>
    </lineage>
</organism>
<dbReference type="Pfam" id="PF18962">
    <property type="entry name" value="Por_Secre_tail"/>
    <property type="match status" value="1"/>
</dbReference>
<keyword evidence="3" id="KW-0325">Glycoprotein</keyword>
<dbReference type="SUPFAM" id="SSF69318">
    <property type="entry name" value="Integrin alpha N-terminal domain"/>
    <property type="match status" value="2"/>
</dbReference>
<dbReference type="SMART" id="SM00191">
    <property type="entry name" value="Int_alpha"/>
    <property type="match status" value="4"/>
</dbReference>
<evidence type="ECO:0000313" key="5">
    <source>
        <dbReference type="EMBL" id="MCW3786410.1"/>
    </source>
</evidence>
<dbReference type="RefSeq" id="WP_301189974.1">
    <property type="nucleotide sequence ID" value="NZ_JAPDPJ010000013.1"/>
</dbReference>
<evidence type="ECO:0000256" key="1">
    <source>
        <dbReference type="ARBA" id="ARBA00022729"/>
    </source>
</evidence>
<proteinExistence type="predicted"/>
<dbReference type="PANTHER" id="PTHR36220">
    <property type="entry name" value="UNNAMED PRODUCT"/>
    <property type="match status" value="1"/>
</dbReference>
<dbReference type="AlphaFoldDB" id="A0AAE3M428"/>
<evidence type="ECO:0000256" key="3">
    <source>
        <dbReference type="ARBA" id="ARBA00023180"/>
    </source>
</evidence>
<keyword evidence="2" id="KW-0677">Repeat</keyword>
<dbReference type="InterPro" id="IPR026444">
    <property type="entry name" value="Secre_tail"/>
</dbReference>
<dbReference type="InterPro" id="IPR013519">
    <property type="entry name" value="Int_alpha_beta-p"/>
</dbReference>
<reference evidence="5" key="1">
    <citation type="submission" date="2022-10" db="EMBL/GenBank/DDBJ databases">
        <authorList>
            <person name="Yu W.X."/>
        </authorList>
    </citation>
    <scope>NUCLEOTIDE SEQUENCE</scope>
    <source>
        <strain evidence="5">AAT</strain>
    </source>
</reference>
<dbReference type="SUPFAM" id="SSF50969">
    <property type="entry name" value="YVTN repeat-like/Quinoprotein amine dehydrogenase"/>
    <property type="match status" value="1"/>
</dbReference>
<keyword evidence="1" id="KW-0732">Signal</keyword>
<dbReference type="InterPro" id="IPR028994">
    <property type="entry name" value="Integrin_alpha_N"/>
</dbReference>
<evidence type="ECO:0000259" key="4">
    <source>
        <dbReference type="Pfam" id="PF18962"/>
    </source>
</evidence>
<dbReference type="EMBL" id="JAPDPJ010000013">
    <property type="protein sequence ID" value="MCW3786410.1"/>
    <property type="molecule type" value="Genomic_DNA"/>
</dbReference>
<dbReference type="PANTHER" id="PTHR36220:SF1">
    <property type="entry name" value="GAMMA TUBULIN COMPLEX COMPONENT C-TERMINAL DOMAIN-CONTAINING PROTEIN"/>
    <property type="match status" value="1"/>
</dbReference>
<sequence>MKNKSSQNIFAIIITTLSLVNIYAYGQNLDQTNKIVASDRFSYDNFGTSVAIYGNTAIIGAPQKTVYTSFTEFTAYAGSAYVYDIDENGIWKETQQLTPSNTGDGYNFGQSVDIYENLIIIGAKEHTGSTEDVGAAYIFERNEIGVWNEVTRLQHADAIANDNFGSSVSINNKFAIVGTFKKTVEGKTNAGAVYVFKNNNDNTWTESQKITASDTQANDNFGNTVSIDKNTFLVGAKGKNNNTGCAYFFTYNSSNQLWEEQQKVSAADVELGDSFGFSVSITEDKAIIGANNEGNNSSLIKAGAAYIFKQNSSNQWIEDQKIVADDRSSEDLFGSSVAIFQDYAIVGAEYEDEDISGSNTLSNSGSAYYYHLNSSGSWTQIQKIKASDKTAGDSFGCAVDIFGNKAIIGAFNESHDANGANQFINAGSGYMFSIANTHVIESVAGPGGNIEPSGFYILEDGDYVTYTITPENNFIISAIKINGVSTVIQNTMTISDLTSDKKIEVSFDITSSINSTDENKAISIYPNPAHEYITISVAEPSENKKAQIINTNGQVVKVIPLNTNKSTTTSVSELPKGTYLLIINKHIPKKFTVI</sequence>
<dbReference type="InterPro" id="IPR011044">
    <property type="entry name" value="Quino_amine_DH_bsu"/>
</dbReference>
<dbReference type="NCBIfam" id="TIGR04183">
    <property type="entry name" value="Por_Secre_tail"/>
    <property type="match status" value="1"/>
</dbReference>
<accession>A0AAE3M428</accession>
<evidence type="ECO:0000313" key="6">
    <source>
        <dbReference type="Proteomes" id="UP001209229"/>
    </source>
</evidence>
<protein>
    <submittedName>
        <fullName evidence="5">T9SS type A sorting domain-containing protein</fullName>
    </submittedName>
</protein>
<dbReference type="Gene3D" id="2.130.10.130">
    <property type="entry name" value="Integrin alpha, N-terminal"/>
    <property type="match status" value="3"/>
</dbReference>
<dbReference type="Proteomes" id="UP001209229">
    <property type="component" value="Unassembled WGS sequence"/>
</dbReference>
<name>A0AAE3M428_9BACT</name>
<evidence type="ECO:0000256" key="2">
    <source>
        <dbReference type="ARBA" id="ARBA00022737"/>
    </source>
</evidence>
<dbReference type="InterPro" id="IPR013517">
    <property type="entry name" value="FG-GAP"/>
</dbReference>
<gene>
    <name evidence="5" type="ORF">OM075_08020</name>
</gene>